<reference evidence="1 2" key="2">
    <citation type="journal article" date="2022" name="Mol. Ecol. Resour.">
        <title>The genomes of chicory, endive, great burdock and yacon provide insights into Asteraceae paleo-polyploidization history and plant inulin production.</title>
        <authorList>
            <person name="Fan W."/>
            <person name="Wang S."/>
            <person name="Wang H."/>
            <person name="Wang A."/>
            <person name="Jiang F."/>
            <person name="Liu H."/>
            <person name="Zhao H."/>
            <person name="Xu D."/>
            <person name="Zhang Y."/>
        </authorList>
    </citation>
    <scope>NUCLEOTIDE SEQUENCE [LARGE SCALE GENOMIC DNA]</scope>
    <source>
        <strain evidence="2">cv. Punajuju</strain>
        <tissue evidence="1">Leaves</tissue>
    </source>
</reference>
<accession>A0ACB9BQK2</accession>
<protein>
    <submittedName>
        <fullName evidence="1">Uncharacterized protein</fullName>
    </submittedName>
</protein>
<organism evidence="1 2">
    <name type="scientific">Cichorium intybus</name>
    <name type="common">Chicory</name>
    <dbReference type="NCBI Taxonomy" id="13427"/>
    <lineage>
        <taxon>Eukaryota</taxon>
        <taxon>Viridiplantae</taxon>
        <taxon>Streptophyta</taxon>
        <taxon>Embryophyta</taxon>
        <taxon>Tracheophyta</taxon>
        <taxon>Spermatophyta</taxon>
        <taxon>Magnoliopsida</taxon>
        <taxon>eudicotyledons</taxon>
        <taxon>Gunneridae</taxon>
        <taxon>Pentapetalae</taxon>
        <taxon>asterids</taxon>
        <taxon>campanulids</taxon>
        <taxon>Asterales</taxon>
        <taxon>Asteraceae</taxon>
        <taxon>Cichorioideae</taxon>
        <taxon>Cichorieae</taxon>
        <taxon>Cichoriinae</taxon>
        <taxon>Cichorium</taxon>
    </lineage>
</organism>
<comment type="caution">
    <text evidence="1">The sequence shown here is derived from an EMBL/GenBank/DDBJ whole genome shotgun (WGS) entry which is preliminary data.</text>
</comment>
<name>A0ACB9BQK2_CICIN</name>
<evidence type="ECO:0000313" key="1">
    <source>
        <dbReference type="EMBL" id="KAI3724301.1"/>
    </source>
</evidence>
<reference evidence="2" key="1">
    <citation type="journal article" date="2022" name="Mol. Ecol. Resour.">
        <title>The genomes of chicory, endive, great burdock and yacon provide insights into Asteraceae palaeo-polyploidization history and plant inulin production.</title>
        <authorList>
            <person name="Fan W."/>
            <person name="Wang S."/>
            <person name="Wang H."/>
            <person name="Wang A."/>
            <person name="Jiang F."/>
            <person name="Liu H."/>
            <person name="Zhao H."/>
            <person name="Xu D."/>
            <person name="Zhang Y."/>
        </authorList>
    </citation>
    <scope>NUCLEOTIDE SEQUENCE [LARGE SCALE GENOMIC DNA]</scope>
    <source>
        <strain evidence="2">cv. Punajuju</strain>
    </source>
</reference>
<gene>
    <name evidence="1" type="ORF">L2E82_36073</name>
</gene>
<evidence type="ECO:0000313" key="2">
    <source>
        <dbReference type="Proteomes" id="UP001055811"/>
    </source>
</evidence>
<sequence>MATEAPETLLLGGRALYKTRLARAYDILTKEVVRDFRRAELTWTDRRVLFAIGVLRMVSDIFVLSNTDLPHEIATKEAGPSETNDGTPAKHKKVLTLVTLTGTIEAADIIRLTGYMRLMRQTIVDQQEDIQALTATVTGLHRQIDKAHRQLPWLGDCMEQVLHQFDVLPPKPQPMQALKPEYEPTSREPINTSSSG</sequence>
<dbReference type="Proteomes" id="UP001055811">
    <property type="component" value="Linkage Group LG06"/>
</dbReference>
<dbReference type="EMBL" id="CM042014">
    <property type="protein sequence ID" value="KAI3724301.1"/>
    <property type="molecule type" value="Genomic_DNA"/>
</dbReference>
<keyword evidence="2" id="KW-1185">Reference proteome</keyword>
<proteinExistence type="predicted"/>